<dbReference type="Gene3D" id="2.40.30.170">
    <property type="match status" value="1"/>
</dbReference>
<keyword evidence="4 5" id="KW-0472">Membrane</keyword>
<sequence length="446" mass="51406">MKEENDTKIIKEEAKKYKEIELRSEEVQEVMNHVPSWILRQGITVLCCIVVVLLVGSYLFKYPDIVEAEITVSTQTPPVYIVTKAAGRLEELRISNGGEVEKETILGVIENAAKTKDVLWVKERMRQWETKDYLLSEGKRLFDGRYLQLGEVQAIYAAFVLALNEYVEFVGQDYYNRKLENSQKNLSNRKEYYRLAKKQYLLAAQDQVLAKRMYGRDSILYTRKVIMDNEYDEAQRNYLQHRQTHEGMCMSLSQIEIQIEQDKGTLLDLHHQALTEEQKYALNLKNATEQLQAGIISWEQHYLLVAPISGKLTFMSVWSDNQYMTAGESLFVIAPRVDSLPVGRALLPVQGSGKVKAGQQVNVRLNNYPDHEFGYVKGKVINVSPVPTEEAKYVVDIEFPKGLRTNYDKELPISRELKGSAEIITEDMRLIERLFAPIKMLKEHIK</sequence>
<keyword evidence="3 5" id="KW-1133">Transmembrane helix</keyword>
<gene>
    <name evidence="6" type="ORF">BacF7301_00380</name>
</gene>
<dbReference type="PANTHER" id="PTHR30386:SF26">
    <property type="entry name" value="TRANSPORT PROTEIN COMB"/>
    <property type="match status" value="1"/>
</dbReference>
<proteinExistence type="predicted"/>
<feature type="transmembrane region" description="Helical" evidence="5">
    <location>
        <begin position="38"/>
        <end position="60"/>
    </location>
</feature>
<keyword evidence="7" id="KW-1185">Reference proteome</keyword>
<dbReference type="PANTHER" id="PTHR30386">
    <property type="entry name" value="MEMBRANE FUSION SUBUNIT OF EMRAB-TOLC MULTIDRUG EFFLUX PUMP"/>
    <property type="match status" value="1"/>
</dbReference>
<accession>A0A6H0KH12</accession>
<keyword evidence="2 5" id="KW-0812">Transmembrane</keyword>
<dbReference type="RefSeq" id="WP_167959462.1">
    <property type="nucleotide sequence ID" value="NZ_CP050831.1"/>
</dbReference>
<dbReference type="PRINTS" id="PR01490">
    <property type="entry name" value="RTXTOXIND"/>
</dbReference>
<dbReference type="AlphaFoldDB" id="A0A6H0KH12"/>
<name>A0A6H0KH12_9BACE</name>
<dbReference type="KEGG" id="bfc:BacF7301_00380"/>
<evidence type="ECO:0000256" key="1">
    <source>
        <dbReference type="ARBA" id="ARBA00004167"/>
    </source>
</evidence>
<evidence type="ECO:0000256" key="2">
    <source>
        <dbReference type="ARBA" id="ARBA00022692"/>
    </source>
</evidence>
<evidence type="ECO:0000256" key="4">
    <source>
        <dbReference type="ARBA" id="ARBA00023136"/>
    </source>
</evidence>
<evidence type="ECO:0000313" key="7">
    <source>
        <dbReference type="Proteomes" id="UP000501780"/>
    </source>
</evidence>
<dbReference type="EMBL" id="CP050831">
    <property type="protein sequence ID" value="QIU92704.1"/>
    <property type="molecule type" value="Genomic_DNA"/>
</dbReference>
<evidence type="ECO:0000313" key="6">
    <source>
        <dbReference type="EMBL" id="QIU92704.1"/>
    </source>
</evidence>
<reference evidence="6 7" key="1">
    <citation type="submission" date="2020-03" db="EMBL/GenBank/DDBJ databases">
        <title>Genomic analysis of Bacteroides faecium CBA7301.</title>
        <authorList>
            <person name="Kim J."/>
            <person name="Roh S.W."/>
        </authorList>
    </citation>
    <scope>NUCLEOTIDE SEQUENCE [LARGE SCALE GENOMIC DNA]</scope>
    <source>
        <strain evidence="6 7">CBA7301</strain>
    </source>
</reference>
<organism evidence="6 7">
    <name type="scientific">Bacteroides faecium</name>
    <dbReference type="NCBI Taxonomy" id="2715212"/>
    <lineage>
        <taxon>Bacteria</taxon>
        <taxon>Pseudomonadati</taxon>
        <taxon>Bacteroidota</taxon>
        <taxon>Bacteroidia</taxon>
        <taxon>Bacteroidales</taxon>
        <taxon>Bacteroidaceae</taxon>
        <taxon>Bacteroides</taxon>
    </lineage>
</organism>
<protein>
    <submittedName>
        <fullName evidence="6">HlyD family efflux transporter periplasmic adaptor subunit</fullName>
    </submittedName>
</protein>
<evidence type="ECO:0000256" key="5">
    <source>
        <dbReference type="SAM" id="Phobius"/>
    </source>
</evidence>
<dbReference type="GO" id="GO:0016020">
    <property type="term" value="C:membrane"/>
    <property type="evidence" value="ECO:0007669"/>
    <property type="project" value="UniProtKB-SubCell"/>
</dbReference>
<evidence type="ECO:0000256" key="3">
    <source>
        <dbReference type="ARBA" id="ARBA00022989"/>
    </source>
</evidence>
<dbReference type="Proteomes" id="UP000501780">
    <property type="component" value="Chromosome"/>
</dbReference>
<comment type="subcellular location">
    <subcellularLocation>
        <location evidence="1">Membrane</location>
        <topology evidence="1">Single-pass membrane protein</topology>
    </subcellularLocation>
</comment>
<dbReference type="InterPro" id="IPR050739">
    <property type="entry name" value="MFP"/>
</dbReference>